<reference evidence="1" key="1">
    <citation type="journal article" date="2021" name="Proc. Natl. Acad. Sci. U.S.A.">
        <title>A Catalog of Tens of Thousands of Viruses from Human Metagenomes Reveals Hidden Associations with Chronic Diseases.</title>
        <authorList>
            <person name="Tisza M.J."/>
            <person name="Buck C.B."/>
        </authorList>
    </citation>
    <scope>NUCLEOTIDE SEQUENCE</scope>
    <source>
        <strain evidence="1">CtXt06</strain>
    </source>
</reference>
<sequence>MNLNAYDNVTRKLDKRKTWYSLKFKRLYSREIKFRRFYKFLKRWNENIKLNDYFLAVSMYNTDGTFTTANKDNYSRSKFSIPKEVIEDSILNFVVEDINVEVKLVDAQPDGEVYQLNI</sequence>
<keyword evidence="1" id="KW-0689">Ribosomal protein</keyword>
<dbReference type="EMBL" id="BK016209">
    <property type="protein sequence ID" value="DAG02437.1"/>
    <property type="molecule type" value="Genomic_DNA"/>
</dbReference>
<accession>A0A8S5V6V9</accession>
<keyword evidence="1" id="KW-0687">Ribonucleoprotein</keyword>
<evidence type="ECO:0000313" key="1">
    <source>
        <dbReference type="EMBL" id="DAG02437.1"/>
    </source>
</evidence>
<organism evidence="1">
    <name type="scientific">CrAss-like virus sp. ctXt06</name>
    <dbReference type="NCBI Taxonomy" id="2825837"/>
    <lineage>
        <taxon>Viruses</taxon>
        <taxon>Duplodnaviria</taxon>
        <taxon>Heunggongvirae</taxon>
        <taxon>Uroviricota</taxon>
        <taxon>Caudoviricetes</taxon>
        <taxon>Crassvirales</taxon>
    </lineage>
</organism>
<protein>
    <submittedName>
        <fullName evidence="1">40S ribosomal protein S3</fullName>
    </submittedName>
</protein>
<name>A0A8S5V6V9_9CAUD</name>
<proteinExistence type="predicted"/>